<dbReference type="InterPro" id="IPR025938">
    <property type="entry name" value="RRXRR_dom"/>
</dbReference>
<dbReference type="InterPro" id="IPR052892">
    <property type="entry name" value="NA-targeting_endonuclease"/>
</dbReference>
<dbReference type="Gene3D" id="1.10.30.50">
    <property type="match status" value="1"/>
</dbReference>
<accession>A0A1D8TQJ8</accession>
<dbReference type="PANTHER" id="PTHR33877">
    <property type="entry name" value="SLL1193 PROTEIN"/>
    <property type="match status" value="1"/>
</dbReference>
<dbReference type="InterPro" id="IPR003615">
    <property type="entry name" value="HNH_nuc"/>
</dbReference>
<organism evidence="2 3">
    <name type="scientific">Moorena producens PAL-8-15-08-1</name>
    <dbReference type="NCBI Taxonomy" id="1458985"/>
    <lineage>
        <taxon>Bacteria</taxon>
        <taxon>Bacillati</taxon>
        <taxon>Cyanobacteriota</taxon>
        <taxon>Cyanophyceae</taxon>
        <taxon>Coleofasciculales</taxon>
        <taxon>Coleofasciculaceae</taxon>
        <taxon>Moorena</taxon>
    </lineage>
</organism>
<dbReference type="Proteomes" id="UP000177870">
    <property type="component" value="Chromosome"/>
</dbReference>
<name>A0A1D8TQJ8_9CYAN</name>
<keyword evidence="2" id="KW-0255">Endonuclease</keyword>
<dbReference type="GO" id="GO:0004519">
    <property type="term" value="F:endonuclease activity"/>
    <property type="evidence" value="ECO:0007669"/>
    <property type="project" value="UniProtKB-KW"/>
</dbReference>
<dbReference type="PANTHER" id="PTHR33877:SF2">
    <property type="entry name" value="OS07G0170200 PROTEIN"/>
    <property type="match status" value="1"/>
</dbReference>
<feature type="domain" description="HNH nuclease" evidence="1">
    <location>
        <begin position="182"/>
        <end position="233"/>
    </location>
</feature>
<dbReference type="SMART" id="SM00507">
    <property type="entry name" value="HNHc"/>
    <property type="match status" value="1"/>
</dbReference>
<evidence type="ECO:0000313" key="2">
    <source>
        <dbReference type="EMBL" id="AOW99884.1"/>
    </source>
</evidence>
<dbReference type="OrthoDB" id="9802901at2"/>
<dbReference type="InterPro" id="IPR002711">
    <property type="entry name" value="HNH"/>
</dbReference>
<dbReference type="Pfam" id="PF14239">
    <property type="entry name" value="RRXRR"/>
    <property type="match status" value="1"/>
</dbReference>
<dbReference type="NCBIfam" id="NF040563">
    <property type="entry name" value="guided_IscB"/>
    <property type="match status" value="1"/>
</dbReference>
<dbReference type="EMBL" id="CP017599">
    <property type="protein sequence ID" value="AOW99884.1"/>
    <property type="molecule type" value="Genomic_DNA"/>
</dbReference>
<keyword evidence="2" id="KW-0378">Hydrolase</keyword>
<reference evidence="3" key="1">
    <citation type="submission" date="2016-10" db="EMBL/GenBank/DDBJ databases">
        <title>Comparative genomics uncovers the prolific and rare metabolic potential of the cyanobacterial genus Moorea.</title>
        <authorList>
            <person name="Leao T."/>
            <person name="Castelao G."/>
            <person name="Korobeynikov A."/>
            <person name="Monroe E.A."/>
            <person name="Podell S."/>
            <person name="Glukhov E."/>
            <person name="Allen E."/>
            <person name="Gerwick W.H."/>
            <person name="Gerwick L."/>
        </authorList>
    </citation>
    <scope>NUCLEOTIDE SEQUENCE [LARGE SCALE GENOMIC DNA]</scope>
    <source>
        <strain evidence="3">PAL-8-15-08-1</strain>
    </source>
</reference>
<sequence length="424" mass="47999">MFVFVLNSSRKPLNPTHPARARKLLKTGKAAVFKRYPFTIILKEEVAEPNNQQLRIKIDPGSKTTGIAILRNESVLWGAELTHRGGQIRSALTSRRQLRHSRRNRKTRYRQPRFNNRCRQEGWLPPSLISRVENILTWVKRLLQLSPIAHISTELVRFDTQLIQNPEISGIEYQQGTLAGYELREYMLEKWHRRCVYCGATDTKLEIEHIVAKSKGGSNRVSNLTLSCRKCNQKKGNKPIEQFLENNPLLLKSILSQSKRSLADTAAVNATRWKLFNGLKELGIPVETGTGGRTKYNRCRQNLPKTHWLDAANVGHSTPDTLKILVSRPMKIKATGHGNRQMCGTNAFGFPIRHRSNTKKHFGFQTGDIVKAVVTKGKKVGSYIGRVLCRATGSFDITTATGRVAGISHKYCSFVHRSDGYSYQ</sequence>
<dbReference type="InterPro" id="IPR047693">
    <property type="entry name" value="RNA-guided_IscB-like"/>
</dbReference>
<evidence type="ECO:0000259" key="1">
    <source>
        <dbReference type="SMART" id="SM00507"/>
    </source>
</evidence>
<keyword evidence="2" id="KW-0540">Nuclease</keyword>
<evidence type="ECO:0000313" key="3">
    <source>
        <dbReference type="Proteomes" id="UP000177870"/>
    </source>
</evidence>
<dbReference type="CDD" id="cd00085">
    <property type="entry name" value="HNHc"/>
    <property type="match status" value="1"/>
</dbReference>
<gene>
    <name evidence="2" type="ORF">BJP34_10855</name>
</gene>
<proteinExistence type="predicted"/>
<dbReference type="KEGG" id="mpro:BJP34_10855"/>
<dbReference type="AlphaFoldDB" id="A0A1D8TQJ8"/>
<dbReference type="Pfam" id="PF01844">
    <property type="entry name" value="HNH"/>
    <property type="match status" value="1"/>
</dbReference>
<protein>
    <submittedName>
        <fullName evidence="2">HNH endonuclease</fullName>
    </submittedName>
</protein>
<dbReference type="RefSeq" id="WP_070392358.1">
    <property type="nucleotide sequence ID" value="NZ_CP017599.1"/>
</dbReference>